<evidence type="ECO:0000313" key="6">
    <source>
        <dbReference type="Proteomes" id="UP000186108"/>
    </source>
</evidence>
<organism evidence="3 6">
    <name type="scientific">Rhodococcus opacus</name>
    <name type="common">Nocardia opaca</name>
    <dbReference type="NCBI Taxonomy" id="37919"/>
    <lineage>
        <taxon>Bacteria</taxon>
        <taxon>Bacillati</taxon>
        <taxon>Actinomycetota</taxon>
        <taxon>Actinomycetes</taxon>
        <taxon>Mycobacteriales</taxon>
        <taxon>Nocardiaceae</taxon>
        <taxon>Rhodococcus</taxon>
    </lineage>
</organism>
<dbReference type="PATRIC" id="fig|37919.13.peg.5547"/>
<name>A0A1B1KBH9_RHOOP</name>
<reference evidence="3 6" key="1">
    <citation type="submission" date="2014-07" db="EMBL/GenBank/DDBJ databases">
        <authorList>
            <person name="Zhang J.E."/>
            <person name="Yang H."/>
            <person name="Guo J."/>
            <person name="Deng Z."/>
            <person name="Luo H."/>
            <person name="Luo M."/>
            <person name="Zhao B."/>
        </authorList>
    </citation>
    <scope>NUCLEOTIDE SEQUENCE [LARGE SCALE GENOMIC DNA]</scope>
    <source>
        <strain evidence="3 6">1CP</strain>
    </source>
</reference>
<dbReference type="Gene3D" id="3.10.129.10">
    <property type="entry name" value="Hotdog Thioesterase"/>
    <property type="match status" value="1"/>
</dbReference>
<evidence type="ECO:0000313" key="4">
    <source>
        <dbReference type="EMBL" id="MCZ4583081.1"/>
    </source>
</evidence>
<dbReference type="SUPFAM" id="SSF54637">
    <property type="entry name" value="Thioesterase/thiol ester dehydrase-isomerase"/>
    <property type="match status" value="1"/>
</dbReference>
<dbReference type="PANTHER" id="PTHR43664">
    <property type="entry name" value="MONOAMINE OXIDASE-RELATED"/>
    <property type="match status" value="1"/>
</dbReference>
<feature type="domain" description="MaoC-like" evidence="2">
    <location>
        <begin position="21"/>
        <end position="120"/>
    </location>
</feature>
<dbReference type="InterPro" id="IPR029069">
    <property type="entry name" value="HotDog_dom_sf"/>
</dbReference>
<dbReference type="PANTHER" id="PTHR43664:SF1">
    <property type="entry name" value="BETA-METHYLMALYL-COA DEHYDRATASE"/>
    <property type="match status" value="1"/>
</dbReference>
<reference evidence="5" key="3">
    <citation type="submission" date="2023-07" db="EMBL/GenBank/DDBJ databases">
        <title>Genomic analysis of Rhodococcus opacus VOC-14 with glycol ethers degradation activity.</title>
        <authorList>
            <person name="Narkevich D.A."/>
            <person name="Hlushen A.M."/>
            <person name="Akhremchuk A.E."/>
            <person name="Sikolenko M.A."/>
            <person name="Valentovich L.N."/>
        </authorList>
    </citation>
    <scope>NUCLEOTIDE SEQUENCE</scope>
    <source>
        <strain evidence="5">VOC-14</strain>
    </source>
</reference>
<protein>
    <submittedName>
        <fullName evidence="3">MaoC dehydratase</fullName>
    </submittedName>
    <submittedName>
        <fullName evidence="4">MaoC/PaaZ C-terminal domain-containing protein</fullName>
    </submittedName>
</protein>
<proteinExistence type="inferred from homology"/>
<gene>
    <name evidence="4" type="ORF">O4328_05145</name>
    <name evidence="5" type="ORF">Q5707_28045</name>
    <name evidence="3" type="ORF">R1CP_26460</name>
</gene>
<reference evidence="4" key="2">
    <citation type="submission" date="2022-12" db="EMBL/GenBank/DDBJ databases">
        <authorList>
            <person name="Krivoruchko A.V."/>
            <person name="Elkin A."/>
        </authorList>
    </citation>
    <scope>NUCLEOTIDE SEQUENCE</scope>
    <source>
        <strain evidence="4">IEGM 249</strain>
    </source>
</reference>
<dbReference type="EMBL" id="CP130953">
    <property type="protein sequence ID" value="WLF45716.1"/>
    <property type="molecule type" value="Genomic_DNA"/>
</dbReference>
<evidence type="ECO:0000259" key="2">
    <source>
        <dbReference type="Pfam" id="PF01575"/>
    </source>
</evidence>
<dbReference type="EMBL" id="CP009111">
    <property type="protein sequence ID" value="ANS29939.1"/>
    <property type="molecule type" value="Genomic_DNA"/>
</dbReference>
<dbReference type="RefSeq" id="WP_005254050.1">
    <property type="nucleotide sequence ID" value="NZ_CP009111.1"/>
</dbReference>
<sequence>MIGRLVVDSKCDVVYADDLRVGEKFELGSYTVTEEELVEFAGQWDPQSFHIDRESADGGYFGGLIASGVHTIAVCQRLSATTVYAGWSVIAGVRMRDVNFLRPVKPGDVLTGKLVVEDVVPDDRGRALVTVAAEIFNGSGKQVLTSVTEMYMRCRPETD</sequence>
<evidence type="ECO:0000313" key="5">
    <source>
        <dbReference type="EMBL" id="WLF45716.1"/>
    </source>
</evidence>
<evidence type="ECO:0000313" key="7">
    <source>
        <dbReference type="Proteomes" id="UP001066327"/>
    </source>
</evidence>
<dbReference type="Proteomes" id="UP000186108">
    <property type="component" value="Chromosome"/>
</dbReference>
<accession>A0A1B1KBH9</accession>
<dbReference type="Proteomes" id="UP001231166">
    <property type="component" value="Chromosome"/>
</dbReference>
<dbReference type="Proteomes" id="UP001066327">
    <property type="component" value="Unassembled WGS sequence"/>
</dbReference>
<evidence type="ECO:0000313" key="3">
    <source>
        <dbReference type="EMBL" id="ANS29939.1"/>
    </source>
</evidence>
<comment type="similarity">
    <text evidence="1">Belongs to the enoyl-CoA hydratase/isomerase family.</text>
</comment>
<dbReference type="InterPro" id="IPR002539">
    <property type="entry name" value="MaoC-like_dom"/>
</dbReference>
<dbReference type="AlphaFoldDB" id="A0A1B1KBH9"/>
<dbReference type="InterPro" id="IPR052342">
    <property type="entry name" value="MCH/BMMD"/>
</dbReference>
<evidence type="ECO:0000256" key="1">
    <source>
        <dbReference type="ARBA" id="ARBA00005254"/>
    </source>
</evidence>
<dbReference type="Pfam" id="PF01575">
    <property type="entry name" value="MaoC_dehydratas"/>
    <property type="match status" value="1"/>
</dbReference>
<keyword evidence="7" id="KW-1185">Reference proteome</keyword>
<dbReference type="EMBL" id="JAPWIS010000002">
    <property type="protein sequence ID" value="MCZ4583081.1"/>
    <property type="molecule type" value="Genomic_DNA"/>
</dbReference>